<evidence type="ECO:0000313" key="3">
    <source>
        <dbReference type="EMBL" id="MET7016025.1"/>
    </source>
</evidence>
<keyword evidence="4" id="KW-1185">Reference proteome</keyword>
<dbReference type="Proteomes" id="UP001549691">
    <property type="component" value="Unassembled WGS sequence"/>
</dbReference>
<dbReference type="InterPro" id="IPR036514">
    <property type="entry name" value="SGNH_hydro_sf"/>
</dbReference>
<proteinExistence type="predicted"/>
<dbReference type="PROSITE" id="PS51257">
    <property type="entry name" value="PROKAR_LIPOPROTEIN"/>
    <property type="match status" value="1"/>
</dbReference>
<evidence type="ECO:0000313" key="4">
    <source>
        <dbReference type="Proteomes" id="UP001549691"/>
    </source>
</evidence>
<evidence type="ECO:0008006" key="5">
    <source>
        <dbReference type="Google" id="ProtNLM"/>
    </source>
</evidence>
<dbReference type="SUPFAM" id="SSF52266">
    <property type="entry name" value="SGNH hydrolase"/>
    <property type="match status" value="1"/>
</dbReference>
<dbReference type="Gene3D" id="3.40.50.1110">
    <property type="entry name" value="SGNH hydrolase"/>
    <property type="match status" value="1"/>
</dbReference>
<protein>
    <recommendedName>
        <fullName evidence="5">GDSL family lipase</fullName>
    </recommendedName>
</protein>
<name>A0ABV2TQ15_9RHOO</name>
<gene>
    <name evidence="3" type="ORF">ABXR19_17705</name>
</gene>
<evidence type="ECO:0000256" key="2">
    <source>
        <dbReference type="SAM" id="SignalP"/>
    </source>
</evidence>
<sequence length="82" mass="8845">MRCRLIQTLLALSTSVLLLGCAATPPAAPDRTTPSLGSPKKDGGQFLSKHESFLRRDREGPIDLLFIGDSITEGWHSKAPSL</sequence>
<feature type="signal peptide" evidence="2">
    <location>
        <begin position="1"/>
        <end position="27"/>
    </location>
</feature>
<comment type="caution">
    <text evidence="3">The sequence shown here is derived from an EMBL/GenBank/DDBJ whole genome shotgun (WGS) entry which is preliminary data.</text>
</comment>
<reference evidence="3 4" key="1">
    <citation type="submission" date="2024-07" db="EMBL/GenBank/DDBJ databases">
        <title>Uliginosibacterium flavum JJ3220;KACC:17644.</title>
        <authorList>
            <person name="Kim M.K."/>
        </authorList>
    </citation>
    <scope>NUCLEOTIDE SEQUENCE [LARGE SCALE GENOMIC DNA]</scope>
    <source>
        <strain evidence="3 4">KACC:17644</strain>
    </source>
</reference>
<dbReference type="RefSeq" id="WP_354602483.1">
    <property type="nucleotide sequence ID" value="NZ_JBEWZI010000026.1"/>
</dbReference>
<evidence type="ECO:0000256" key="1">
    <source>
        <dbReference type="SAM" id="MobiDB-lite"/>
    </source>
</evidence>
<dbReference type="EMBL" id="JBEWZI010000026">
    <property type="protein sequence ID" value="MET7016025.1"/>
    <property type="molecule type" value="Genomic_DNA"/>
</dbReference>
<keyword evidence="2" id="KW-0732">Signal</keyword>
<accession>A0ABV2TQ15</accession>
<feature type="chain" id="PRO_5045807619" description="GDSL family lipase" evidence="2">
    <location>
        <begin position="28"/>
        <end position="82"/>
    </location>
</feature>
<feature type="region of interest" description="Disordered" evidence="1">
    <location>
        <begin position="26"/>
        <end position="49"/>
    </location>
</feature>
<organism evidence="3 4">
    <name type="scientific">Uliginosibacterium flavum</name>
    <dbReference type="NCBI Taxonomy" id="1396831"/>
    <lineage>
        <taxon>Bacteria</taxon>
        <taxon>Pseudomonadati</taxon>
        <taxon>Pseudomonadota</taxon>
        <taxon>Betaproteobacteria</taxon>
        <taxon>Rhodocyclales</taxon>
        <taxon>Zoogloeaceae</taxon>
        <taxon>Uliginosibacterium</taxon>
    </lineage>
</organism>
<feature type="compositionally biased region" description="Basic and acidic residues" evidence="1">
    <location>
        <begin position="39"/>
        <end position="49"/>
    </location>
</feature>